<sequence>MGRLATLTRRTFLFGSVALAGGVAFGVYKVKQDPDNPLADDLAAGEVTFNPWVLIGPDGITLIAPHTDVGQGARSVQALLIAEELDLDAGQFEVAPGKPSPAYWNTAMALDAVPFPPDDQGFAARAARGAVGAMLKLSGQQMTGGSSTVADSWEKLRRAGAVARETLKLAAAQKTGEAVDTLSTASGAVVLRDGRRIPYTELAAAAAKIPPVEDVSLRPPSAWRLIGKSSLRLDIVAKSTGTQDFGIDLMPEGAINATVRFNPRQGGALLSYDDSKARSMPGVRQILPVTGGVAVLADNTWNAFQAIAAVQCEWGEAPYPPEMAQHWAAVESSFTEERLDKRWRDDGDVQAALASAGGGETLELEYRAPYVAHAPLEPLSAVCRVSGERVDIWASHQFPRMAEQLVADITGLPVEQVYLHNLYSGGSFGHRLEFENIRYAAEIASKLPGETIKLTFSREEDFAHDFPRQIGMARVRVVSGEGGITALDIGIATPSAVTSQMERAGMPIPGPDNQIPAGVWNAPYDIANMQVNAYRVPELAPTSSWRSVGASTGGFFIESAIDEALIAAGQDPLAGRLALCNDPASRRVLEAVRDMSGWNDPLPPGHGRGVALVVSFGTPVAEVVEVSQQDGRIRLEKVFMAAEVGKVVDPINFENQAAGGVIWGLGHAMNCEITYADGMAQQHNFHQHTGMRINQCPQIVINGLESGGRITGIGEPPVPPAAPALANAIFAATGQRLREMPFSKFVDFA</sequence>
<dbReference type="RefSeq" id="WP_148068874.1">
    <property type="nucleotide sequence ID" value="NZ_VRZA01000004.1"/>
</dbReference>
<keyword evidence="3" id="KW-1185">Reference proteome</keyword>
<protein>
    <submittedName>
        <fullName evidence="2">Xanthine dehydrogenase family protein molybdopterin-binding subunit</fullName>
    </submittedName>
</protein>
<evidence type="ECO:0000313" key="2">
    <source>
        <dbReference type="EMBL" id="TXS92871.1"/>
    </source>
</evidence>
<dbReference type="Pfam" id="PF02738">
    <property type="entry name" value="MoCoBD_1"/>
    <property type="match status" value="1"/>
</dbReference>
<dbReference type="Pfam" id="PF20256">
    <property type="entry name" value="MoCoBD_2"/>
    <property type="match status" value="1"/>
</dbReference>
<dbReference type="InterPro" id="IPR008274">
    <property type="entry name" value="AldOxase/xan_DH_MoCoBD1"/>
</dbReference>
<dbReference type="PROSITE" id="PS51318">
    <property type="entry name" value="TAT"/>
    <property type="match status" value="1"/>
</dbReference>
<dbReference type="InterPro" id="IPR046867">
    <property type="entry name" value="AldOxase/xan_DH_MoCoBD2"/>
</dbReference>
<dbReference type="InterPro" id="IPR052516">
    <property type="entry name" value="N-heterocyclic_Hydroxylase"/>
</dbReference>
<dbReference type="InterPro" id="IPR037165">
    <property type="entry name" value="AldOxase/xan_DH_Mopterin-bd_sf"/>
</dbReference>
<dbReference type="PIRSF" id="PIRSF036389">
    <property type="entry name" value="IOR_B"/>
    <property type="match status" value="1"/>
</dbReference>
<organism evidence="2 3">
    <name type="scientific">Parahaliea maris</name>
    <dbReference type="NCBI Taxonomy" id="2716870"/>
    <lineage>
        <taxon>Bacteria</taxon>
        <taxon>Pseudomonadati</taxon>
        <taxon>Pseudomonadota</taxon>
        <taxon>Gammaproteobacteria</taxon>
        <taxon>Cellvibrionales</taxon>
        <taxon>Halieaceae</taxon>
        <taxon>Parahaliea</taxon>
    </lineage>
</organism>
<evidence type="ECO:0000259" key="1">
    <source>
        <dbReference type="SMART" id="SM01008"/>
    </source>
</evidence>
<dbReference type="GO" id="GO:0016491">
    <property type="term" value="F:oxidoreductase activity"/>
    <property type="evidence" value="ECO:0007669"/>
    <property type="project" value="InterPro"/>
</dbReference>
<comment type="caution">
    <text evidence="2">The sequence shown here is derived from an EMBL/GenBank/DDBJ whole genome shotgun (WGS) entry which is preliminary data.</text>
</comment>
<dbReference type="Proteomes" id="UP000321039">
    <property type="component" value="Unassembled WGS sequence"/>
</dbReference>
<dbReference type="Gene3D" id="3.90.1170.50">
    <property type="entry name" value="Aldehyde oxidase/xanthine dehydrogenase, a/b hammerhead"/>
    <property type="match status" value="1"/>
</dbReference>
<accession>A0A5C9A0C9</accession>
<dbReference type="InterPro" id="IPR006311">
    <property type="entry name" value="TAT_signal"/>
</dbReference>
<dbReference type="PANTHER" id="PTHR47495:SF2">
    <property type="entry name" value="ALDEHYDE DEHYDROGENASE"/>
    <property type="match status" value="1"/>
</dbReference>
<gene>
    <name evidence="2" type="ORF">FV139_12965</name>
</gene>
<dbReference type="AlphaFoldDB" id="A0A5C9A0C9"/>
<dbReference type="EMBL" id="VRZA01000004">
    <property type="protein sequence ID" value="TXS92871.1"/>
    <property type="molecule type" value="Genomic_DNA"/>
</dbReference>
<dbReference type="SUPFAM" id="SSF56003">
    <property type="entry name" value="Molybdenum cofactor-binding domain"/>
    <property type="match status" value="2"/>
</dbReference>
<reference evidence="2 3" key="1">
    <citation type="submission" date="2019-08" db="EMBL/GenBank/DDBJ databases">
        <title>Parahaliea maris sp. nov., isolated from the surface seawater.</title>
        <authorList>
            <person name="Liu Y."/>
        </authorList>
    </citation>
    <scope>NUCLEOTIDE SEQUENCE [LARGE SCALE GENOMIC DNA]</scope>
    <source>
        <strain evidence="2 3">HSLHS9</strain>
    </source>
</reference>
<dbReference type="PANTHER" id="PTHR47495">
    <property type="entry name" value="ALDEHYDE DEHYDROGENASE"/>
    <property type="match status" value="1"/>
</dbReference>
<dbReference type="InterPro" id="IPR012368">
    <property type="entry name" value="OxRdtase_Mopterin-bd_su_IorB"/>
</dbReference>
<evidence type="ECO:0000313" key="3">
    <source>
        <dbReference type="Proteomes" id="UP000321039"/>
    </source>
</evidence>
<dbReference type="InterPro" id="IPR000674">
    <property type="entry name" value="Ald_Oxase/Xan_DH_a/b"/>
</dbReference>
<feature type="domain" description="Aldehyde oxidase/xanthine dehydrogenase a/b hammerhead" evidence="1">
    <location>
        <begin position="240"/>
        <end position="318"/>
    </location>
</feature>
<dbReference type="SMART" id="SM01008">
    <property type="entry name" value="Ald_Xan_dh_C"/>
    <property type="match status" value="1"/>
</dbReference>
<proteinExistence type="predicted"/>
<name>A0A5C9A0C9_9GAMM</name>
<dbReference type="Gene3D" id="3.30.365.10">
    <property type="entry name" value="Aldehyde oxidase/xanthine dehydrogenase, molybdopterin binding domain"/>
    <property type="match status" value="4"/>
</dbReference>